<keyword evidence="4" id="KW-1185">Reference proteome</keyword>
<keyword evidence="2" id="KW-0472">Membrane</keyword>
<dbReference type="Proteomes" id="UP001516023">
    <property type="component" value="Unassembled WGS sequence"/>
</dbReference>
<evidence type="ECO:0000313" key="4">
    <source>
        <dbReference type="Proteomes" id="UP001516023"/>
    </source>
</evidence>
<protein>
    <recommendedName>
        <fullName evidence="5">THH1/TOM1/TOM3 domain-containing protein</fullName>
    </recommendedName>
</protein>
<feature type="transmembrane region" description="Helical" evidence="2">
    <location>
        <begin position="305"/>
        <end position="327"/>
    </location>
</feature>
<accession>A0ABD3PJC0</accession>
<feature type="transmembrane region" description="Helical" evidence="2">
    <location>
        <begin position="339"/>
        <end position="362"/>
    </location>
</feature>
<feature type="transmembrane region" description="Helical" evidence="2">
    <location>
        <begin position="383"/>
        <end position="409"/>
    </location>
</feature>
<feature type="transmembrane region" description="Helical" evidence="2">
    <location>
        <begin position="429"/>
        <end position="447"/>
    </location>
</feature>
<evidence type="ECO:0000256" key="1">
    <source>
        <dbReference type="SAM" id="MobiDB-lite"/>
    </source>
</evidence>
<comment type="caution">
    <text evidence="3">The sequence shown here is derived from an EMBL/GenBank/DDBJ whole genome shotgun (WGS) entry which is preliminary data.</text>
</comment>
<name>A0ABD3PJC0_9STRA</name>
<dbReference type="AlphaFoldDB" id="A0ABD3PJC0"/>
<keyword evidence="2" id="KW-0812">Transmembrane</keyword>
<organism evidence="3 4">
    <name type="scientific">Cyclotella cryptica</name>
    <dbReference type="NCBI Taxonomy" id="29204"/>
    <lineage>
        <taxon>Eukaryota</taxon>
        <taxon>Sar</taxon>
        <taxon>Stramenopiles</taxon>
        <taxon>Ochrophyta</taxon>
        <taxon>Bacillariophyta</taxon>
        <taxon>Coscinodiscophyceae</taxon>
        <taxon>Thalassiosirophycidae</taxon>
        <taxon>Stephanodiscales</taxon>
        <taxon>Stephanodiscaceae</taxon>
        <taxon>Cyclotella</taxon>
    </lineage>
</organism>
<dbReference type="EMBL" id="JABMIG020000167">
    <property type="protein sequence ID" value="KAL3787847.1"/>
    <property type="molecule type" value="Genomic_DNA"/>
</dbReference>
<feature type="region of interest" description="Disordered" evidence="1">
    <location>
        <begin position="524"/>
        <end position="546"/>
    </location>
</feature>
<evidence type="ECO:0000313" key="3">
    <source>
        <dbReference type="EMBL" id="KAL3787847.1"/>
    </source>
</evidence>
<sequence length="546" mass="60010">MSLRSSTSIISTLSRSIFFTPSFIIVELGFLLSSLVAAYELFIGDFVWAREEEERRRTTQKSRGRGIVPGQRQLYHPTQRPYHRSLSPGRGGRGISRGHGATEDETSSLLHGRRSSRRLNESAFSEEGSFPSPGDMRSVEMGIGVPGRGGSAGDSTRRLFYKLILGSLLARLLLLPIEFYCFECLDRDNSGLLKVPLQILLRTSQTFPDIVFASSLGLLVIFCAQVAFAALPPLSPNLSDASDDDEVVPTNEILIGDSIDEETEEGVVIDTRRRQENKQKGKRHITSTICTAISRFLKIALASKWTFLLWNVVVLTAYSTIFVVISAKNGVPTSQGEMYLWILLTTVYVSLIVALLYVGTLLMKALRPGLKRRKDSNALAARLLGTCALLAWIFLERIIGFGTVAHWAFVDRTSGGNGEQKLSSYRKDAIQYGISELLPVLCLLFIMHRRRRGDMPSDVLIIHSFMNNLFGSMGVLSASEDEHPDVTTLSSDMGTVSNSDISTMGSSRRFQSYGGMLHDTFAPSRSGGVGTGRATASCGPPLHPRA</sequence>
<gene>
    <name evidence="3" type="ORF">HJC23_000389</name>
</gene>
<feature type="transmembrane region" description="Helical" evidence="2">
    <location>
        <begin position="23"/>
        <end position="48"/>
    </location>
</feature>
<proteinExistence type="predicted"/>
<keyword evidence="2" id="KW-1133">Transmembrane helix</keyword>
<feature type="transmembrane region" description="Helical" evidence="2">
    <location>
        <begin position="210"/>
        <end position="231"/>
    </location>
</feature>
<reference evidence="3 4" key="1">
    <citation type="journal article" date="2020" name="G3 (Bethesda)">
        <title>Improved Reference Genome for Cyclotella cryptica CCMP332, a Model for Cell Wall Morphogenesis, Salinity Adaptation, and Lipid Production in Diatoms (Bacillariophyta).</title>
        <authorList>
            <person name="Roberts W.R."/>
            <person name="Downey K.M."/>
            <person name="Ruck E.C."/>
            <person name="Traller J.C."/>
            <person name="Alverson A.J."/>
        </authorList>
    </citation>
    <scope>NUCLEOTIDE SEQUENCE [LARGE SCALE GENOMIC DNA]</scope>
    <source>
        <strain evidence="3 4">CCMP332</strain>
    </source>
</reference>
<evidence type="ECO:0000256" key="2">
    <source>
        <dbReference type="SAM" id="Phobius"/>
    </source>
</evidence>
<feature type="region of interest" description="Disordered" evidence="1">
    <location>
        <begin position="77"/>
        <end position="137"/>
    </location>
</feature>
<evidence type="ECO:0008006" key="5">
    <source>
        <dbReference type="Google" id="ProtNLM"/>
    </source>
</evidence>